<protein>
    <submittedName>
        <fullName evidence="1">Uncharacterized protein</fullName>
    </submittedName>
</protein>
<reference evidence="1 2" key="1">
    <citation type="submission" date="2020-01" db="EMBL/GenBank/DDBJ databases">
        <title>Spongiivirga citrea KCTC 32990T.</title>
        <authorList>
            <person name="Wang G."/>
        </authorList>
    </citation>
    <scope>NUCLEOTIDE SEQUENCE [LARGE SCALE GENOMIC DNA]</scope>
    <source>
        <strain evidence="1 2">KCTC 32990</strain>
    </source>
</reference>
<accession>A0A6M0CK48</accession>
<organism evidence="1 2">
    <name type="scientific">Spongiivirga citrea</name>
    <dbReference type="NCBI Taxonomy" id="1481457"/>
    <lineage>
        <taxon>Bacteria</taxon>
        <taxon>Pseudomonadati</taxon>
        <taxon>Bacteroidota</taxon>
        <taxon>Flavobacteriia</taxon>
        <taxon>Flavobacteriales</taxon>
        <taxon>Flavobacteriaceae</taxon>
        <taxon>Spongiivirga</taxon>
    </lineage>
</organism>
<dbReference type="Proteomes" id="UP000474296">
    <property type="component" value="Unassembled WGS sequence"/>
</dbReference>
<evidence type="ECO:0000313" key="1">
    <source>
        <dbReference type="EMBL" id="NER17333.1"/>
    </source>
</evidence>
<comment type="caution">
    <text evidence="1">The sequence shown here is derived from an EMBL/GenBank/DDBJ whole genome shotgun (WGS) entry which is preliminary data.</text>
</comment>
<dbReference type="AlphaFoldDB" id="A0A6M0CK48"/>
<dbReference type="EMBL" id="JAABOQ010000003">
    <property type="protein sequence ID" value="NER17333.1"/>
    <property type="molecule type" value="Genomic_DNA"/>
</dbReference>
<keyword evidence="2" id="KW-1185">Reference proteome</keyword>
<proteinExistence type="predicted"/>
<sequence length="358" mass="40521">MSQSIKKNWLIGCLVIFTIGLNAQKPNKKDTGVHMVSFSMYGNNPDVTSGQWFATIENGEICFQLTKRKGNQGSFNINICYPQASFANFGESKDRFIWKRESGTMVLNGSFNEKQAMGTYQLSINDDFRSFLKHQGILMSGNDDYSFFKLFLGDVTKSYVTGLKKFDYPSPSIKQLAKLGLHSVSLDYIEAISKTKYRDVDLDMIYKFAIHGVTIDYINALNKIGYGDIQANMLKKFAVHKISIDYIKQLAAAGYSDLDADMIKKFKIHDVSPAYIKSLSAAGYNNLSPNDLKNLATHHIDIDYIKSLVNTSIDKPSASQIKKAKIHHVTSDFIENEIKKGRISKDLSYYIKLKRRRI</sequence>
<dbReference type="RefSeq" id="WP_164031715.1">
    <property type="nucleotide sequence ID" value="NZ_JAABOQ010000003.1"/>
</dbReference>
<evidence type="ECO:0000313" key="2">
    <source>
        <dbReference type="Proteomes" id="UP000474296"/>
    </source>
</evidence>
<name>A0A6M0CK48_9FLAO</name>
<gene>
    <name evidence="1" type="ORF">GWK10_08925</name>
</gene>